<organism evidence="2 3">
    <name type="scientific">Labeo rohita</name>
    <name type="common">Indian major carp</name>
    <name type="synonym">Cyprinus rohita</name>
    <dbReference type="NCBI Taxonomy" id="84645"/>
    <lineage>
        <taxon>Eukaryota</taxon>
        <taxon>Metazoa</taxon>
        <taxon>Chordata</taxon>
        <taxon>Craniata</taxon>
        <taxon>Vertebrata</taxon>
        <taxon>Euteleostomi</taxon>
        <taxon>Actinopterygii</taxon>
        <taxon>Neopterygii</taxon>
        <taxon>Teleostei</taxon>
        <taxon>Ostariophysi</taxon>
        <taxon>Cypriniformes</taxon>
        <taxon>Cyprinidae</taxon>
        <taxon>Labeoninae</taxon>
        <taxon>Labeonini</taxon>
        <taxon>Labeo</taxon>
    </lineage>
</organism>
<dbReference type="EMBL" id="JACTAM010000005">
    <property type="protein sequence ID" value="KAI2664150.1"/>
    <property type="molecule type" value="Genomic_DNA"/>
</dbReference>
<accession>A0ABQ8MMU6</accession>
<evidence type="ECO:0000313" key="3">
    <source>
        <dbReference type="Proteomes" id="UP000830375"/>
    </source>
</evidence>
<reference evidence="2 3" key="1">
    <citation type="submission" date="2022-01" db="EMBL/GenBank/DDBJ databases">
        <title>A high-quality chromosome-level genome assembly of rohu carp, Labeo rohita.</title>
        <authorList>
            <person name="Arick M.A. II"/>
            <person name="Hsu C.-Y."/>
            <person name="Magbanua Z."/>
            <person name="Pechanova O."/>
            <person name="Grover C."/>
            <person name="Miller E."/>
            <person name="Thrash A."/>
            <person name="Ezzel L."/>
            <person name="Alam S."/>
            <person name="Benzie J."/>
            <person name="Hamilton M."/>
            <person name="Karsi A."/>
            <person name="Lawrence M.L."/>
            <person name="Peterson D.G."/>
        </authorList>
    </citation>
    <scope>NUCLEOTIDE SEQUENCE [LARGE SCALE GENOMIC DNA]</scope>
    <source>
        <strain evidence="3">BAU-BD-2019</strain>
        <tissue evidence="2">Blood</tissue>
    </source>
</reference>
<protein>
    <submittedName>
        <fullName evidence="2">Tryptophan 2,3-dioxygenase</fullName>
    </submittedName>
</protein>
<sequence>MSNAASQEGLMPDEAEDSAEQLPSAALLSRRLMPNLQPCPAPVPLFPEVHEELSKMWKAPYSACTHLGSSLLTTLDDGAARGRNRPRLPSKACKLPTALAAKAYSAAGQAASALQWPSCRSTRPRR</sequence>
<proteinExistence type="predicted"/>
<evidence type="ECO:0000313" key="2">
    <source>
        <dbReference type="EMBL" id="KAI2664150.1"/>
    </source>
</evidence>
<feature type="region of interest" description="Disordered" evidence="1">
    <location>
        <begin position="1"/>
        <end position="23"/>
    </location>
</feature>
<name>A0ABQ8MMU6_LABRO</name>
<keyword evidence="3" id="KW-1185">Reference proteome</keyword>
<dbReference type="Proteomes" id="UP000830375">
    <property type="component" value="Unassembled WGS sequence"/>
</dbReference>
<comment type="caution">
    <text evidence="2">The sequence shown here is derived from an EMBL/GenBank/DDBJ whole genome shotgun (WGS) entry which is preliminary data.</text>
</comment>
<gene>
    <name evidence="2" type="ORF">H4Q32_002284</name>
</gene>
<evidence type="ECO:0000256" key="1">
    <source>
        <dbReference type="SAM" id="MobiDB-lite"/>
    </source>
</evidence>